<name>A0A9W6XKN5_9STRA</name>
<sequence length="347" mass="39251">MFSRISKPPTTKLCCARTLRQLHQGNDIEDYNGKYSALIFRVENMSEVDQVSHYCDGLKRATQAYVRRQNTMTLSEAMVQAVKYETSHFDGDSKTNRVDEKFKFKFLLACGATTVYVSRGFVNKHKLKTRVYPRRIIRGKLGDNKIGEAVLELAMVEIQLKRVPKGDSAMDISTSCGKCSQAIGAGLHDAVDSDRSTTRSHDCCRAAAPETQSECEVETAERPAGGMKNLSRREKKNVQVKTMFTLGVVNSEGVETKYLTRKKLREFLQSPAKDQPEHDFMIVLTNDIIKEIDRDIKRNDEPDNVGSKKTSGSHKLIDTHSKPTQPFRCSKVTRKVFSCRSYPTDYQ</sequence>
<evidence type="ECO:0000256" key="1">
    <source>
        <dbReference type="SAM" id="MobiDB-lite"/>
    </source>
</evidence>
<feature type="region of interest" description="Disordered" evidence="1">
    <location>
        <begin position="298"/>
        <end position="324"/>
    </location>
</feature>
<organism evidence="2 3">
    <name type="scientific">Phytophthora fragariaefolia</name>
    <dbReference type="NCBI Taxonomy" id="1490495"/>
    <lineage>
        <taxon>Eukaryota</taxon>
        <taxon>Sar</taxon>
        <taxon>Stramenopiles</taxon>
        <taxon>Oomycota</taxon>
        <taxon>Peronosporomycetes</taxon>
        <taxon>Peronosporales</taxon>
        <taxon>Peronosporaceae</taxon>
        <taxon>Phytophthora</taxon>
    </lineage>
</organism>
<evidence type="ECO:0000313" key="3">
    <source>
        <dbReference type="Proteomes" id="UP001165121"/>
    </source>
</evidence>
<protein>
    <submittedName>
        <fullName evidence="2">Unnamed protein product</fullName>
    </submittedName>
</protein>
<dbReference type="AlphaFoldDB" id="A0A9W6XKN5"/>
<evidence type="ECO:0000313" key="2">
    <source>
        <dbReference type="EMBL" id="GMF40426.1"/>
    </source>
</evidence>
<dbReference type="EMBL" id="BSXT01001244">
    <property type="protein sequence ID" value="GMF40426.1"/>
    <property type="molecule type" value="Genomic_DNA"/>
</dbReference>
<reference evidence="2" key="1">
    <citation type="submission" date="2023-04" db="EMBL/GenBank/DDBJ databases">
        <title>Phytophthora fragariaefolia NBRC 109709.</title>
        <authorList>
            <person name="Ichikawa N."/>
            <person name="Sato H."/>
            <person name="Tonouchi N."/>
        </authorList>
    </citation>
    <scope>NUCLEOTIDE SEQUENCE</scope>
    <source>
        <strain evidence="2">NBRC 109709</strain>
    </source>
</reference>
<keyword evidence="3" id="KW-1185">Reference proteome</keyword>
<comment type="caution">
    <text evidence="2">The sequence shown here is derived from an EMBL/GenBank/DDBJ whole genome shotgun (WGS) entry which is preliminary data.</text>
</comment>
<proteinExistence type="predicted"/>
<dbReference type="Proteomes" id="UP001165121">
    <property type="component" value="Unassembled WGS sequence"/>
</dbReference>
<gene>
    <name evidence="2" type="ORF">Pfra01_001241200</name>
</gene>
<accession>A0A9W6XKN5</accession>